<dbReference type="AlphaFoldDB" id="A0A399M6Y3"/>
<sequence length="291" mass="31774">MNPLKHILVATDLSPYARNAAERAAYLSKAQQASLDLLYVANPAPFERLKQLVVPDDDLLKRVLDSAGEKIHALAAMLFQRYDISAGAQVASGSVTTEITRVVQDKHSSLLVCGARGQSVARRLLLGSTVQKMLSRMPCPLLVVKPAPRDAYRTVLVPVDFSPVSLRAIELARRIAPQAEIILLHVYEAPFESSVRFAHIDHDTLTHYRNVIRKDAVAQLAALSKAAGMPDARQIVVHGDPGWRIAEQEQELECDLIVVGKQGTSALEELLVGSVTKHVLSESQCDVLVSP</sequence>
<evidence type="ECO:0000256" key="1">
    <source>
        <dbReference type="ARBA" id="ARBA00008791"/>
    </source>
</evidence>
<feature type="domain" description="UspA" evidence="2">
    <location>
        <begin position="5"/>
        <end position="145"/>
    </location>
</feature>
<evidence type="ECO:0000313" key="4">
    <source>
        <dbReference type="Proteomes" id="UP000265875"/>
    </source>
</evidence>
<name>A0A399M6Y3_9PSED</name>
<dbReference type="Gene3D" id="3.40.50.620">
    <property type="entry name" value="HUPs"/>
    <property type="match status" value="2"/>
</dbReference>
<reference evidence="3 4" key="1">
    <citation type="submission" date="2018-08" db="EMBL/GenBank/DDBJ databases">
        <title>Draft genome sequence of the cyanotroph, Pseudomonas monteilii BCN3.</title>
        <authorList>
            <person name="Jones L.B."/>
            <person name="Kunz D.A."/>
        </authorList>
    </citation>
    <scope>NUCLEOTIDE SEQUENCE [LARGE SCALE GENOMIC DNA]</scope>
    <source>
        <strain evidence="3 4">BCN3</strain>
    </source>
</reference>
<comment type="similarity">
    <text evidence="1">Belongs to the universal stress protein A family.</text>
</comment>
<dbReference type="Proteomes" id="UP000265875">
    <property type="component" value="Unassembled WGS sequence"/>
</dbReference>
<proteinExistence type="inferred from homology"/>
<dbReference type="PRINTS" id="PR01438">
    <property type="entry name" value="UNVRSLSTRESS"/>
</dbReference>
<dbReference type="PANTHER" id="PTHR46268:SF6">
    <property type="entry name" value="UNIVERSAL STRESS PROTEIN UP12"/>
    <property type="match status" value="1"/>
</dbReference>
<dbReference type="RefSeq" id="WP_119370298.1">
    <property type="nucleotide sequence ID" value="NZ_QWLL01000032.1"/>
</dbReference>
<dbReference type="InterPro" id="IPR006016">
    <property type="entry name" value="UspA"/>
</dbReference>
<feature type="domain" description="UspA" evidence="2">
    <location>
        <begin position="152"/>
        <end position="290"/>
    </location>
</feature>
<evidence type="ECO:0000313" key="3">
    <source>
        <dbReference type="EMBL" id="RII77115.1"/>
    </source>
</evidence>
<dbReference type="SUPFAM" id="SSF52402">
    <property type="entry name" value="Adenine nucleotide alpha hydrolases-like"/>
    <property type="match status" value="2"/>
</dbReference>
<dbReference type="CDD" id="cd00293">
    <property type="entry name" value="USP-like"/>
    <property type="match status" value="2"/>
</dbReference>
<organism evidence="3 4">
    <name type="scientific">Pseudomonas monteilii</name>
    <dbReference type="NCBI Taxonomy" id="76759"/>
    <lineage>
        <taxon>Bacteria</taxon>
        <taxon>Pseudomonadati</taxon>
        <taxon>Pseudomonadota</taxon>
        <taxon>Gammaproteobacteria</taxon>
        <taxon>Pseudomonadales</taxon>
        <taxon>Pseudomonadaceae</taxon>
        <taxon>Pseudomonas</taxon>
    </lineage>
</organism>
<dbReference type="InterPro" id="IPR006015">
    <property type="entry name" value="Universal_stress_UspA"/>
</dbReference>
<protein>
    <submittedName>
        <fullName evidence="3">Universal stress protein</fullName>
    </submittedName>
</protein>
<evidence type="ECO:0000259" key="2">
    <source>
        <dbReference type="Pfam" id="PF00582"/>
    </source>
</evidence>
<gene>
    <name evidence="3" type="ORF">D0894_14655</name>
</gene>
<accession>A0A399M6Y3</accession>
<dbReference type="Pfam" id="PF00582">
    <property type="entry name" value="Usp"/>
    <property type="match status" value="2"/>
</dbReference>
<comment type="caution">
    <text evidence="3">The sequence shown here is derived from an EMBL/GenBank/DDBJ whole genome shotgun (WGS) entry which is preliminary data.</text>
</comment>
<dbReference type="InterPro" id="IPR014729">
    <property type="entry name" value="Rossmann-like_a/b/a_fold"/>
</dbReference>
<dbReference type="PANTHER" id="PTHR46268">
    <property type="entry name" value="STRESS RESPONSE PROTEIN NHAX"/>
    <property type="match status" value="1"/>
</dbReference>
<dbReference type="EMBL" id="QWLL01000032">
    <property type="protein sequence ID" value="RII77115.1"/>
    <property type="molecule type" value="Genomic_DNA"/>
</dbReference>